<proteinExistence type="predicted"/>
<dbReference type="NCBIfam" id="NF037970">
    <property type="entry name" value="vanZ_1"/>
    <property type="match status" value="1"/>
</dbReference>
<dbReference type="Proteomes" id="UP000061660">
    <property type="component" value="Chromosome"/>
</dbReference>
<sequence>MRMKRRRRSVSFWNHWIPLLCWMTVIFLMSAQPHEKQDLKPWLQNSKAEQVVKERFSGVQLNYGGKEISVHKNGAAAFMEFFIRKLAHIMEYMVLGFLVFRLSARIIHRKAKVHMVLSLLFCGIYAGLDEMHQIYTAGRTPMISDVILDTCGAAFGIMTYYLCKQMIERSGDTV</sequence>
<feature type="domain" description="VanZ-like" evidence="1">
    <location>
        <begin position="16"/>
        <end position="163"/>
    </location>
</feature>
<name>A0A0U2U332_9BACL</name>
<dbReference type="OrthoDB" id="291892at2"/>
<dbReference type="Pfam" id="PF04892">
    <property type="entry name" value="VanZ"/>
    <property type="match status" value="1"/>
</dbReference>
<dbReference type="PIRSF" id="PIRSF019083">
    <property type="entry name" value="UCP019083_VanZ"/>
    <property type="match status" value="1"/>
</dbReference>
<dbReference type="AlphaFoldDB" id="A0A0U2U332"/>
<evidence type="ECO:0000313" key="2">
    <source>
        <dbReference type="EMBL" id="ALS20728.1"/>
    </source>
</evidence>
<dbReference type="PATRIC" id="fig|162209.4.peg.359"/>
<keyword evidence="3" id="KW-1185">Reference proteome</keyword>
<reference evidence="3" key="1">
    <citation type="submission" date="2015-12" db="EMBL/GenBank/DDBJ databases">
        <title>Complete genome sequences of two moderately thermophilic Paenibacillus species.</title>
        <authorList>
            <person name="Butler R.III."/>
            <person name="Wang J."/>
            <person name="Stark B.C."/>
            <person name="Pombert J.-F."/>
        </authorList>
    </citation>
    <scope>NUCLEOTIDE SEQUENCE [LARGE SCALE GENOMIC DNA]</scope>
    <source>
        <strain evidence="3">32O-Y</strain>
    </source>
</reference>
<evidence type="ECO:0000313" key="3">
    <source>
        <dbReference type="Proteomes" id="UP000061660"/>
    </source>
</evidence>
<evidence type="ECO:0000259" key="1">
    <source>
        <dbReference type="Pfam" id="PF04892"/>
    </source>
</evidence>
<dbReference type="InterPro" id="IPR016747">
    <property type="entry name" value="Phosphotransbutyrylase"/>
</dbReference>
<dbReference type="EMBL" id="CP013652">
    <property type="protein sequence ID" value="ALS20728.1"/>
    <property type="molecule type" value="Genomic_DNA"/>
</dbReference>
<dbReference type="STRING" id="162209.IJ22_03390"/>
<organism evidence="2 3">
    <name type="scientific">Paenibacillus naphthalenovorans</name>
    <dbReference type="NCBI Taxonomy" id="162209"/>
    <lineage>
        <taxon>Bacteria</taxon>
        <taxon>Bacillati</taxon>
        <taxon>Bacillota</taxon>
        <taxon>Bacilli</taxon>
        <taxon>Bacillales</taxon>
        <taxon>Paenibacillaceae</taxon>
        <taxon>Paenibacillus</taxon>
    </lineage>
</organism>
<protein>
    <submittedName>
        <fullName evidence="2">VanZ-like protein</fullName>
    </submittedName>
</protein>
<gene>
    <name evidence="2" type="ORF">IJ22_03390</name>
</gene>
<accession>A0A0U2U332</accession>
<dbReference type="InterPro" id="IPR006976">
    <property type="entry name" value="VanZ-like"/>
</dbReference>
<dbReference type="KEGG" id="pnp:IJ22_03390"/>
<reference evidence="2 3" key="2">
    <citation type="journal article" date="2016" name="Genome Announc.">
        <title>Complete Genome Sequences of Two Interactive Moderate Thermophiles, Paenibacillus napthalenovorans 32O-Y and Paenibacillus sp. 32O-W.</title>
        <authorList>
            <person name="Butler R.R.III."/>
            <person name="Wang J."/>
            <person name="Stark B.C."/>
            <person name="Pombert J.F."/>
        </authorList>
    </citation>
    <scope>NUCLEOTIDE SEQUENCE [LARGE SCALE GENOMIC DNA]</scope>
    <source>
        <strain evidence="2 3">32O-Y</strain>
    </source>
</reference>